<dbReference type="Proteomes" id="UP001065613">
    <property type="component" value="Chromosome"/>
</dbReference>
<evidence type="ECO:0008006" key="3">
    <source>
        <dbReference type="Google" id="ProtNLM"/>
    </source>
</evidence>
<keyword evidence="1" id="KW-0472">Membrane</keyword>
<dbReference type="AlphaFoldDB" id="A0A977PYL9"/>
<dbReference type="EMBL" id="CP073041">
    <property type="protein sequence ID" value="UXE64059.1"/>
    <property type="molecule type" value="Genomic_DNA"/>
</dbReference>
<proteinExistence type="predicted"/>
<accession>A0A977PYL9</accession>
<evidence type="ECO:0000256" key="1">
    <source>
        <dbReference type="SAM" id="Phobius"/>
    </source>
</evidence>
<gene>
    <name evidence="2" type="ORF">KA717_16950</name>
</gene>
<organism evidence="2">
    <name type="scientific">Woronichinia naegeliana WA131</name>
    <dbReference type="NCBI Taxonomy" id="2824559"/>
    <lineage>
        <taxon>Bacteria</taxon>
        <taxon>Bacillati</taxon>
        <taxon>Cyanobacteriota</taxon>
        <taxon>Cyanophyceae</taxon>
        <taxon>Synechococcales</taxon>
        <taxon>Coelosphaeriaceae</taxon>
        <taxon>Woronichinia</taxon>
    </lineage>
</organism>
<keyword evidence="1" id="KW-1133">Transmembrane helix</keyword>
<evidence type="ECO:0000313" key="2">
    <source>
        <dbReference type="EMBL" id="UXE64059.1"/>
    </source>
</evidence>
<reference evidence="2" key="1">
    <citation type="submission" date="2021-04" db="EMBL/GenBank/DDBJ databases">
        <title>Genome sequence of Woronichinia naegeliana from Washington state freshwater lake bloom.</title>
        <authorList>
            <person name="Dreher T.W."/>
        </authorList>
    </citation>
    <scope>NUCLEOTIDE SEQUENCE</scope>
    <source>
        <strain evidence="2">WA131</strain>
    </source>
</reference>
<feature type="transmembrane region" description="Helical" evidence="1">
    <location>
        <begin position="73"/>
        <end position="94"/>
    </location>
</feature>
<protein>
    <recommendedName>
        <fullName evidence="3">Transposase</fullName>
    </recommendedName>
</protein>
<sequence>MVNWCELKIYRESDAQLLYHKSWITNHFLTPHIVLDVCRAGRTRWRTENENHNILKNRGYHLEHNFGHGKQHLASVLLTLNLLAFLLHTVLGLVDERYQRIRVQRGTRKGFFQDILSLTKYLFFESWHHLLDFMLDDSVSLAVSNSS</sequence>
<keyword evidence="1" id="KW-0812">Transmembrane</keyword>
<name>A0A977PYL9_9CYAN</name>
<dbReference type="KEGG" id="wna:KA717_16950"/>